<evidence type="ECO:0000259" key="8">
    <source>
        <dbReference type="PROSITE" id="PS50878"/>
    </source>
</evidence>
<feature type="domain" description="Reverse transcriptase" evidence="8">
    <location>
        <begin position="293"/>
        <end position="479"/>
    </location>
</feature>
<evidence type="ECO:0000256" key="3">
    <source>
        <dbReference type="ARBA" id="ARBA00022695"/>
    </source>
</evidence>
<dbReference type="GO" id="GO:0003676">
    <property type="term" value="F:nucleic acid binding"/>
    <property type="evidence" value="ECO:0007669"/>
    <property type="project" value="InterPro"/>
</dbReference>
<dbReference type="GO" id="GO:0042575">
    <property type="term" value="C:DNA polymerase complex"/>
    <property type="evidence" value="ECO:0007669"/>
    <property type="project" value="UniProtKB-ARBA"/>
</dbReference>
<dbReference type="FunFam" id="3.10.20.370:FF:000001">
    <property type="entry name" value="Retrovirus-related Pol polyprotein from transposon 17.6-like protein"/>
    <property type="match status" value="1"/>
</dbReference>
<dbReference type="InterPro" id="IPR050951">
    <property type="entry name" value="Retrovirus_Pol_polyprotein"/>
</dbReference>
<evidence type="ECO:0000256" key="5">
    <source>
        <dbReference type="ARBA" id="ARBA00022759"/>
    </source>
</evidence>
<dbReference type="Gene3D" id="2.40.70.10">
    <property type="entry name" value="Acid Proteases"/>
    <property type="match status" value="1"/>
</dbReference>
<gene>
    <name evidence="10" type="primary">TY3B-G_0</name>
    <name evidence="10" type="ORF">g.70269</name>
</gene>
<dbReference type="FunFam" id="3.30.70.270:FF:000020">
    <property type="entry name" value="Transposon Tf2-6 polyprotein-like Protein"/>
    <property type="match status" value="1"/>
</dbReference>
<keyword evidence="2" id="KW-0808">Transferase</keyword>
<dbReference type="Pfam" id="PF17921">
    <property type="entry name" value="Integrase_H2C2"/>
    <property type="match status" value="1"/>
</dbReference>
<evidence type="ECO:0000313" key="10">
    <source>
        <dbReference type="EMBL" id="MBY74707.1"/>
    </source>
</evidence>
<dbReference type="GO" id="GO:0004190">
    <property type="term" value="F:aspartic-type endopeptidase activity"/>
    <property type="evidence" value="ECO:0007669"/>
    <property type="project" value="InterPro"/>
</dbReference>
<accession>A0A2S2QAE0</accession>
<dbReference type="Gene3D" id="3.30.70.270">
    <property type="match status" value="2"/>
</dbReference>
<dbReference type="InterPro" id="IPR021109">
    <property type="entry name" value="Peptidase_aspartic_dom_sf"/>
</dbReference>
<dbReference type="InterPro" id="IPR001584">
    <property type="entry name" value="Integrase_cat-core"/>
</dbReference>
<evidence type="ECO:0000256" key="1">
    <source>
        <dbReference type="ARBA" id="ARBA00012493"/>
    </source>
</evidence>
<keyword evidence="7" id="KW-0695">RNA-directed DNA polymerase</keyword>
<keyword evidence="5" id="KW-0255">Endonuclease</keyword>
<dbReference type="InterPro" id="IPR036397">
    <property type="entry name" value="RNaseH_sf"/>
</dbReference>
<dbReference type="CDD" id="cd01647">
    <property type="entry name" value="RT_LTR"/>
    <property type="match status" value="1"/>
</dbReference>
<dbReference type="CDD" id="cd00303">
    <property type="entry name" value="retropepsin_like"/>
    <property type="match status" value="1"/>
</dbReference>
<name>A0A2S2QAE0_9HEMI</name>
<dbReference type="GO" id="GO:0015074">
    <property type="term" value="P:DNA integration"/>
    <property type="evidence" value="ECO:0007669"/>
    <property type="project" value="InterPro"/>
</dbReference>
<dbReference type="Gene3D" id="1.10.340.70">
    <property type="match status" value="1"/>
</dbReference>
<dbReference type="PROSITE" id="PS00141">
    <property type="entry name" value="ASP_PROTEASE"/>
    <property type="match status" value="1"/>
</dbReference>
<dbReference type="Pfam" id="PF17917">
    <property type="entry name" value="RT_RNaseH"/>
    <property type="match status" value="1"/>
</dbReference>
<keyword evidence="3" id="KW-0548">Nucleotidyltransferase</keyword>
<dbReference type="InterPro" id="IPR043502">
    <property type="entry name" value="DNA/RNA_pol_sf"/>
</dbReference>
<dbReference type="PANTHER" id="PTHR37984">
    <property type="entry name" value="PROTEIN CBG26694"/>
    <property type="match status" value="1"/>
</dbReference>
<dbReference type="InterPro" id="IPR001969">
    <property type="entry name" value="Aspartic_peptidase_AS"/>
</dbReference>
<keyword evidence="6" id="KW-0378">Hydrolase</keyword>
<evidence type="ECO:0000256" key="4">
    <source>
        <dbReference type="ARBA" id="ARBA00022722"/>
    </source>
</evidence>
<dbReference type="GO" id="GO:0004519">
    <property type="term" value="F:endonuclease activity"/>
    <property type="evidence" value="ECO:0007669"/>
    <property type="project" value="UniProtKB-KW"/>
</dbReference>
<dbReference type="Pfam" id="PF00665">
    <property type="entry name" value="rve"/>
    <property type="match status" value="1"/>
</dbReference>
<proteinExistence type="predicted"/>
<dbReference type="Gene3D" id="3.30.420.10">
    <property type="entry name" value="Ribonuclease H-like superfamily/Ribonuclease H"/>
    <property type="match status" value="1"/>
</dbReference>
<dbReference type="GO" id="GO:0003964">
    <property type="term" value="F:RNA-directed DNA polymerase activity"/>
    <property type="evidence" value="ECO:0007669"/>
    <property type="project" value="UniProtKB-KW"/>
</dbReference>
<organism evidence="10">
    <name type="scientific">Sipha flava</name>
    <name type="common">yellow sugarcane aphid</name>
    <dbReference type="NCBI Taxonomy" id="143950"/>
    <lineage>
        <taxon>Eukaryota</taxon>
        <taxon>Metazoa</taxon>
        <taxon>Ecdysozoa</taxon>
        <taxon>Arthropoda</taxon>
        <taxon>Hexapoda</taxon>
        <taxon>Insecta</taxon>
        <taxon>Pterygota</taxon>
        <taxon>Neoptera</taxon>
        <taxon>Paraneoptera</taxon>
        <taxon>Hemiptera</taxon>
        <taxon>Sternorrhyncha</taxon>
        <taxon>Aphidomorpha</taxon>
        <taxon>Aphidoidea</taxon>
        <taxon>Aphididae</taxon>
        <taxon>Sipha</taxon>
    </lineage>
</organism>
<dbReference type="AlphaFoldDB" id="A0A2S2QAE0"/>
<dbReference type="PANTHER" id="PTHR37984:SF5">
    <property type="entry name" value="PROTEIN NYNRIN-LIKE"/>
    <property type="match status" value="1"/>
</dbReference>
<dbReference type="InterPro" id="IPR012337">
    <property type="entry name" value="RNaseH-like_sf"/>
</dbReference>
<dbReference type="SUPFAM" id="SSF50630">
    <property type="entry name" value="Acid proteases"/>
    <property type="match status" value="1"/>
</dbReference>
<dbReference type="OrthoDB" id="6612506at2759"/>
<dbReference type="EC" id="2.7.7.49" evidence="1"/>
<evidence type="ECO:0000256" key="6">
    <source>
        <dbReference type="ARBA" id="ARBA00022801"/>
    </source>
</evidence>
<feature type="domain" description="Integrase catalytic" evidence="9">
    <location>
        <begin position="850"/>
        <end position="1008"/>
    </location>
</feature>
<protein>
    <recommendedName>
        <fullName evidence="1">RNA-directed DNA polymerase</fullName>
        <ecNumber evidence="1">2.7.7.49</ecNumber>
    </recommendedName>
</protein>
<dbReference type="Pfam" id="PF00078">
    <property type="entry name" value="RVT_1"/>
    <property type="match status" value="1"/>
</dbReference>
<evidence type="ECO:0000259" key="9">
    <source>
        <dbReference type="PROSITE" id="PS50994"/>
    </source>
</evidence>
<dbReference type="GO" id="GO:0006508">
    <property type="term" value="P:proteolysis"/>
    <property type="evidence" value="ECO:0007669"/>
    <property type="project" value="InterPro"/>
</dbReference>
<evidence type="ECO:0000256" key="7">
    <source>
        <dbReference type="ARBA" id="ARBA00022918"/>
    </source>
</evidence>
<dbReference type="Gene3D" id="3.10.10.10">
    <property type="entry name" value="HIV Type 1 Reverse Transcriptase, subunit A, domain 1"/>
    <property type="match status" value="1"/>
</dbReference>
<dbReference type="CDD" id="cd09274">
    <property type="entry name" value="RNase_HI_RT_Ty3"/>
    <property type="match status" value="1"/>
</dbReference>
<reference evidence="10" key="1">
    <citation type="submission" date="2018-04" db="EMBL/GenBank/DDBJ databases">
        <title>Transcriptome assembly of Sipha flava.</title>
        <authorList>
            <person name="Scully E.D."/>
            <person name="Geib S.M."/>
            <person name="Palmer N.A."/>
            <person name="Koch K."/>
            <person name="Bradshaw J."/>
            <person name="Heng-Moss T."/>
            <person name="Sarath G."/>
        </authorList>
    </citation>
    <scope>NUCLEOTIDE SEQUENCE</scope>
</reference>
<dbReference type="InterPro" id="IPR043128">
    <property type="entry name" value="Rev_trsase/Diguanyl_cyclase"/>
</dbReference>
<dbReference type="SUPFAM" id="SSF53098">
    <property type="entry name" value="Ribonuclease H-like"/>
    <property type="match status" value="1"/>
</dbReference>
<dbReference type="PROSITE" id="PS50878">
    <property type="entry name" value="RT_POL"/>
    <property type="match status" value="1"/>
</dbReference>
<dbReference type="InterPro" id="IPR000477">
    <property type="entry name" value="RT_dom"/>
</dbReference>
<sequence>MRSRCTTPVTTSVPALQESSLRDKRPGLPITIYDVTYQALLDTGASISAVSEHTFAKIRKSIPEGQRLSILPVTGVTITTAVHGRSRKITKQVLLPLLISGNVTDCICLVVPHLAASIILGDDWLTQHQVRLDYSNHMTYFPLWKINIPFSSFANDPINQVNAFFTLSVLPNDCLRSITDHCIASVDTVSQLLKSHNFENAIFSINTITDEELEPFNNIKDHLQSISSLTSDQLSRLIAVFHQYHHIFRTRPGLNSMYTCRFRVTEDVPFKERPYPVPFARRPAVEKELTRMLTWGVIERCSSPYCNPIVCVGKADGSVRLCLDARRINRIILPMRDSSPPLDELLTQFGGKTLFSNIDFTSGYWQIPLHSDVRKYTAFVYDGRTYQFRVVPFGLNISNTAFQQALEVVLSNPCNSREDEILKDLHIYVDDLLVSSSTFDDHVCRLNLLFRKISVSGMTLKFSKCSFFRNEVKFLGHVITSSGMSMDPSKLKAVRDFPSPRNKKELQSFIGFCNFYRKFASQHASLISPLIDLIKKDVPWHFGDKEKSIFNSVKAAFNERFLSHPDFQSDFYLQTDASHVGLGAELFQLNVRSERLTIGFASRTLKAAERNYTVTELELLSVVFACDKFRVLILGHPVRVFTDHKALTFLFRCRLRNARLTRWTLALQEFDLRIQYITGPSNIIDVLSRNPPDRDAHESEIYVPCIFITTPKRLLSEYEFRIKLFDHIICEQRMDMKLFKLIEALSQEIPRQMSITERYCVYKNILFYRRHPNSDKWLVCIPTHRIDELILNFHQHLGHVGPKKCIAAIRDVCYFGGCNRNILRVVRTCTICQQVKFSTVRVEGEMQHVIANAPLDRICVDLYGPLPSGWNNVKYIFVVLDCFSRFVRLFSIKRSTAVIVTNRMIVDYIGTHGTPKTVVSDHGVQFMSRVWRTRLSELGVSVTTTSVYHPQSNPAERVMRELGRLFRTYCHDNHTDWPHYVQYIEWVLNNTIHESTGFTPRELFLTEERYSPIYEAVEYPPGTSEDPKVKLTMANEVQRSKAEKRRLRHDQQGKPCMFKVGDEVLVRTHHQSSAVDKRIHKFFLLYEGPFVITNIKKCNAYEVYDPDTNRIRGTFNVIFLRKYINPIVISKPFAEVVENHPCPRPTNKS</sequence>
<dbReference type="InterPro" id="IPR041373">
    <property type="entry name" value="RT_RNaseH"/>
</dbReference>
<dbReference type="EMBL" id="GGMS01005504">
    <property type="protein sequence ID" value="MBY74707.1"/>
    <property type="molecule type" value="Transcribed_RNA"/>
</dbReference>
<dbReference type="PROSITE" id="PS50994">
    <property type="entry name" value="INTEGRASE"/>
    <property type="match status" value="1"/>
</dbReference>
<evidence type="ECO:0000256" key="2">
    <source>
        <dbReference type="ARBA" id="ARBA00022679"/>
    </source>
</evidence>
<keyword evidence="4" id="KW-0540">Nuclease</keyword>
<dbReference type="InterPro" id="IPR041588">
    <property type="entry name" value="Integrase_H2C2"/>
</dbReference>
<dbReference type="SUPFAM" id="SSF56672">
    <property type="entry name" value="DNA/RNA polymerases"/>
    <property type="match status" value="1"/>
</dbReference>